<evidence type="ECO:0000313" key="13">
    <source>
        <dbReference type="Proteomes" id="UP000479000"/>
    </source>
</evidence>
<gene>
    <name evidence="12" type="ORF">NTEN_LOCUS17565</name>
</gene>
<dbReference type="SUPFAM" id="SSF81321">
    <property type="entry name" value="Family A G protein-coupled receptor-like"/>
    <property type="match status" value="1"/>
</dbReference>
<dbReference type="OrthoDB" id="10034726at2759"/>
<feature type="non-terminal residue" evidence="12">
    <location>
        <position position="1508"/>
    </location>
</feature>
<evidence type="ECO:0000256" key="10">
    <source>
        <dbReference type="SAM" id="Phobius"/>
    </source>
</evidence>
<dbReference type="Gene3D" id="3.30.420.10">
    <property type="entry name" value="Ribonuclease H-like superfamily/Ribonuclease H"/>
    <property type="match status" value="1"/>
</dbReference>
<evidence type="ECO:0000256" key="4">
    <source>
        <dbReference type="ARBA" id="ARBA00023040"/>
    </source>
</evidence>
<feature type="compositionally biased region" description="Basic residues" evidence="9">
    <location>
        <begin position="711"/>
        <end position="720"/>
    </location>
</feature>
<comment type="subcellular location">
    <subcellularLocation>
        <location evidence="1">Membrane</location>
        <topology evidence="1">Multi-pass membrane protein</topology>
    </subcellularLocation>
</comment>
<dbReference type="Pfam" id="PF00001">
    <property type="entry name" value="7tm_1"/>
    <property type="match status" value="1"/>
</dbReference>
<evidence type="ECO:0000256" key="6">
    <source>
        <dbReference type="ARBA" id="ARBA00023157"/>
    </source>
</evidence>
<evidence type="ECO:0000256" key="1">
    <source>
        <dbReference type="ARBA" id="ARBA00004141"/>
    </source>
</evidence>
<keyword evidence="7" id="KW-0675">Receptor</keyword>
<feature type="region of interest" description="Disordered" evidence="9">
    <location>
        <begin position="486"/>
        <end position="505"/>
    </location>
</feature>
<reference evidence="12 13" key="1">
    <citation type="submission" date="2020-02" db="EMBL/GenBank/DDBJ databases">
        <authorList>
            <person name="Ferguson B K."/>
        </authorList>
    </citation>
    <scope>NUCLEOTIDE SEQUENCE [LARGE SCALE GENOMIC DNA]</scope>
</reference>
<dbReference type="PANTHER" id="PTHR24248">
    <property type="entry name" value="ADRENERGIC RECEPTOR-RELATED G-PROTEIN COUPLED RECEPTOR"/>
    <property type="match status" value="1"/>
</dbReference>
<dbReference type="GO" id="GO:0008227">
    <property type="term" value="F:G protein-coupled amine receptor activity"/>
    <property type="evidence" value="ECO:0007669"/>
    <property type="project" value="UniProtKB-ARBA"/>
</dbReference>
<feature type="region of interest" description="Disordered" evidence="9">
    <location>
        <begin position="695"/>
        <end position="722"/>
    </location>
</feature>
<dbReference type="SUPFAM" id="SSF53098">
    <property type="entry name" value="Ribonuclease H-like"/>
    <property type="match status" value="1"/>
</dbReference>
<keyword evidence="3 10" id="KW-1133">Transmembrane helix</keyword>
<feature type="compositionally biased region" description="Basic and acidic residues" evidence="9">
    <location>
        <begin position="1121"/>
        <end position="1135"/>
    </location>
</feature>
<evidence type="ECO:0000313" key="12">
    <source>
        <dbReference type="EMBL" id="CAB0012872.1"/>
    </source>
</evidence>
<feature type="transmembrane region" description="Helical" evidence="10">
    <location>
        <begin position="986"/>
        <end position="1006"/>
    </location>
</feature>
<feature type="transmembrane region" description="Helical" evidence="10">
    <location>
        <begin position="1375"/>
        <end position="1396"/>
    </location>
</feature>
<evidence type="ECO:0000256" key="2">
    <source>
        <dbReference type="ARBA" id="ARBA00022692"/>
    </source>
</evidence>
<dbReference type="GO" id="GO:0005886">
    <property type="term" value="C:plasma membrane"/>
    <property type="evidence" value="ECO:0007669"/>
    <property type="project" value="TreeGrafter"/>
</dbReference>
<dbReference type="PRINTS" id="PR00237">
    <property type="entry name" value="GPCRRHODOPSN"/>
</dbReference>
<dbReference type="GO" id="GO:0071880">
    <property type="term" value="P:adenylate cyclase-activating adrenergic receptor signaling pathway"/>
    <property type="evidence" value="ECO:0007669"/>
    <property type="project" value="TreeGrafter"/>
</dbReference>
<proteinExistence type="predicted"/>
<name>A0A6H5HAP6_9HEMI</name>
<feature type="domain" description="DNA-directed DNA polymerase family B exonuclease" evidence="11">
    <location>
        <begin position="174"/>
        <end position="245"/>
    </location>
</feature>
<dbReference type="InterPro" id="IPR012337">
    <property type="entry name" value="RNaseH-like_sf"/>
</dbReference>
<evidence type="ECO:0000256" key="3">
    <source>
        <dbReference type="ARBA" id="ARBA00022989"/>
    </source>
</evidence>
<feature type="compositionally biased region" description="Basic and acidic residues" evidence="9">
    <location>
        <begin position="357"/>
        <end position="367"/>
    </location>
</feature>
<dbReference type="Proteomes" id="UP000479000">
    <property type="component" value="Unassembled WGS sequence"/>
</dbReference>
<evidence type="ECO:0000256" key="7">
    <source>
        <dbReference type="ARBA" id="ARBA00023170"/>
    </source>
</evidence>
<dbReference type="Pfam" id="PF03104">
    <property type="entry name" value="DNA_pol_B_exo1"/>
    <property type="match status" value="1"/>
</dbReference>
<feature type="region of interest" description="Disordered" evidence="9">
    <location>
        <begin position="1259"/>
        <end position="1297"/>
    </location>
</feature>
<keyword evidence="13" id="KW-1185">Reference proteome</keyword>
<sequence length="1508" mass="168465">MRFTAICNSVKTLSLIIQNRDQSIDSTKSASWKAFTTKLTNGNTPRKFLHARMTIGSSTMAVKIDEDDVLGDIIGQLGDSSQSSRNSAMQPRQKEFSANQRLALFRRTSTGRRFRKSSAAGRHFSNFSSSIVASRAPLGWTSCTRLQTRHLAAVLTKPSDGTWPFDIREATLNFKKTTVTRVDSERALLNCFLTKLFCIDADIIVGHDLSGFGVDLLMTRMAYRKIPNWSRLGRLRRSTFPANKKTLTSPKFLHRNPAGRNRRTQAVSFSSRKSAFMTTLSCLWTLTHCTRALSRSITYVFPLYRCTASKCKGTRDSHEHQETGGKLRLRCDIRRHRFHHDQHQSEGFRTSVHHRPKGLDPTKYKRNNRENNTELDEEAGLFGRDDAERFKDCVSSAERTSTFSSAVGVSLPFKVGPPTRPEPVRRNKTFRRFSGPSEAKTVSGCRRISGIRSFDITRSPSATPVQPGLSSASTISSSGAVPVAQFPLNLPPRSSTNGATAARPRRARDMVKLKFVKMNPTPNIPNSVQNFTNQRMGGLCCLQATCACAPLVSSAFATRPGRWSASGHKRAQDEHALASRRAIQLHGLLRGAVNNDPPERTEEPAPLSELTLSRKCHTGHPRRAGIVNFENLNFSVLICLMSFSNAWRTPARLEIHLMPLKKSSYALTAFAMLGERRTQDGGGVEDVRRGMPRELVGTSGVRPRPGDGRRQHPRLPRHHLGATPSERHQLFPHVPRHHRPHGCRPRHAHWNTHPCPRNIVDYWTTNSQLQCLCCLALTTLERVEHTKKKFKEYLEHEFFLRCLWNGPLWLSTPHIILKDRILKPTSVSGGFYGNESGKYQSPDHPLSLGGMTSASSDAKCLADLVLVGARDGTQREDVSLPSCRGSKASKPSLNVNLIFASRTTTTMATQSKIISYSLHYPISGEDIAVIGRGGVGVEPNKFDWGFQATFPCSSPSNSQQSILADFDYNSLVVGGICQIPDPLYKLIGSIVCFYIPLGVMLLTYALTVRLLERQQKNLGGRKDGWAAGWLTPPNPGPERRSTWRRILGKPPIQGRSHHSSAGSTDTELTTLDTHELWIPDEPKPYQTSALQKFGEEMLKLSRGLESVTQPSVPPTPAFILREPRIQEEEQLTEPKPRRRASTMDFIKKEKKDKGLKRANSYHDRIQPPGNQWSSSEDDEDSIKITTVQSITEREDDSNLGDSDNQKSAEVPLLPPPCTCPYFGDPAKKPAKGGQSEVVIVTSNDVKDKAFQQVRHEETTVTWDSTPHRPRFRRGSSFSSSGSVRTTLTSAECSPAPRKGVLRRSATLRAAASGRQDFKAMEDAAQGVLLRYGSAQTMGRSLVVVKSPHSRNSSVLSRTSSRHGRIIRLEQKATKVLGVVFFTFVILWAPFFVLNLVPSVCADCERQIDKWVFDFATWLGYASSMAGDPAHSVVYLAEKERTLVRERDPTVQIVGLCSRAPRLHESSCLNTFFLELLVYFPNLTIRWCPRKLLIEFTTVNVIKRYLQHN</sequence>
<keyword evidence="6" id="KW-1015">Disulfide bond</keyword>
<accession>A0A6H5HAP6</accession>
<dbReference type="GO" id="GO:0043410">
    <property type="term" value="P:positive regulation of MAPK cascade"/>
    <property type="evidence" value="ECO:0007669"/>
    <property type="project" value="TreeGrafter"/>
</dbReference>
<keyword evidence="4" id="KW-0297">G-protein coupled receptor</keyword>
<evidence type="ECO:0000256" key="8">
    <source>
        <dbReference type="ARBA" id="ARBA00023224"/>
    </source>
</evidence>
<dbReference type="GO" id="GO:0003676">
    <property type="term" value="F:nucleic acid binding"/>
    <property type="evidence" value="ECO:0007669"/>
    <property type="project" value="InterPro"/>
</dbReference>
<dbReference type="PANTHER" id="PTHR24248:SF199">
    <property type="entry name" value="IP13425P-RELATED"/>
    <property type="match status" value="1"/>
</dbReference>
<keyword evidence="2 10" id="KW-0812">Transmembrane</keyword>
<evidence type="ECO:0000259" key="11">
    <source>
        <dbReference type="Pfam" id="PF03104"/>
    </source>
</evidence>
<dbReference type="InterPro" id="IPR000276">
    <property type="entry name" value="GPCR_Rhodpsn"/>
</dbReference>
<feature type="region of interest" description="Disordered" evidence="9">
    <location>
        <begin position="340"/>
        <end position="367"/>
    </location>
</feature>
<dbReference type="InterPro" id="IPR006133">
    <property type="entry name" value="DNA-dir_DNA_pol_B_exonuc"/>
</dbReference>
<dbReference type="EMBL" id="CADCXU010025655">
    <property type="protein sequence ID" value="CAB0012872.1"/>
    <property type="molecule type" value="Genomic_DNA"/>
</dbReference>
<feature type="region of interest" description="Disordered" evidence="9">
    <location>
        <begin position="1104"/>
        <end position="1212"/>
    </location>
</feature>
<organism evidence="12 13">
    <name type="scientific">Nesidiocoris tenuis</name>
    <dbReference type="NCBI Taxonomy" id="355587"/>
    <lineage>
        <taxon>Eukaryota</taxon>
        <taxon>Metazoa</taxon>
        <taxon>Ecdysozoa</taxon>
        <taxon>Arthropoda</taxon>
        <taxon>Hexapoda</taxon>
        <taxon>Insecta</taxon>
        <taxon>Pterygota</taxon>
        <taxon>Neoptera</taxon>
        <taxon>Paraneoptera</taxon>
        <taxon>Hemiptera</taxon>
        <taxon>Heteroptera</taxon>
        <taxon>Panheteroptera</taxon>
        <taxon>Cimicomorpha</taxon>
        <taxon>Miridae</taxon>
        <taxon>Dicyphina</taxon>
        <taxon>Nesidiocoris</taxon>
    </lineage>
</organism>
<evidence type="ECO:0000256" key="9">
    <source>
        <dbReference type="SAM" id="MobiDB-lite"/>
    </source>
</evidence>
<evidence type="ECO:0000256" key="5">
    <source>
        <dbReference type="ARBA" id="ARBA00023136"/>
    </source>
</evidence>
<dbReference type="InterPro" id="IPR036397">
    <property type="entry name" value="RNaseH_sf"/>
</dbReference>
<dbReference type="Gene3D" id="1.20.1070.10">
    <property type="entry name" value="Rhodopsin 7-helix transmembrane proteins"/>
    <property type="match status" value="1"/>
</dbReference>
<protein>
    <recommendedName>
        <fullName evidence="11">DNA-directed DNA polymerase family B exonuclease domain-containing protein</fullName>
    </recommendedName>
</protein>
<keyword evidence="5 10" id="KW-0472">Membrane</keyword>
<keyword evidence="8" id="KW-0807">Transducer</keyword>